<evidence type="ECO:0000313" key="3">
    <source>
        <dbReference type="Proteomes" id="UP000191024"/>
    </source>
</evidence>
<name>A0A1G4KI90_9SACH</name>
<gene>
    <name evidence="2" type="ORF">LAMI_0H14246G</name>
</gene>
<reference evidence="3" key="1">
    <citation type="submission" date="2016-03" db="EMBL/GenBank/DDBJ databases">
        <authorList>
            <person name="Devillers H."/>
        </authorList>
    </citation>
    <scope>NUCLEOTIDE SEQUENCE [LARGE SCALE GENOMIC DNA]</scope>
</reference>
<proteinExistence type="predicted"/>
<feature type="region of interest" description="Disordered" evidence="1">
    <location>
        <begin position="27"/>
        <end position="77"/>
    </location>
</feature>
<keyword evidence="3" id="KW-1185">Reference proteome</keyword>
<evidence type="ECO:0000313" key="2">
    <source>
        <dbReference type="EMBL" id="SCV04205.1"/>
    </source>
</evidence>
<dbReference type="EMBL" id="LT598468">
    <property type="protein sequence ID" value="SCV04205.1"/>
    <property type="molecule type" value="Genomic_DNA"/>
</dbReference>
<dbReference type="AlphaFoldDB" id="A0A1G4KI90"/>
<evidence type="ECO:0000256" key="1">
    <source>
        <dbReference type="SAM" id="MobiDB-lite"/>
    </source>
</evidence>
<dbReference type="OrthoDB" id="203678at2759"/>
<dbReference type="Proteomes" id="UP000191024">
    <property type="component" value="Chromosome H"/>
</dbReference>
<organism evidence="2 3">
    <name type="scientific">Lachancea mirantina</name>
    <dbReference type="NCBI Taxonomy" id="1230905"/>
    <lineage>
        <taxon>Eukaryota</taxon>
        <taxon>Fungi</taxon>
        <taxon>Dikarya</taxon>
        <taxon>Ascomycota</taxon>
        <taxon>Saccharomycotina</taxon>
        <taxon>Saccharomycetes</taxon>
        <taxon>Saccharomycetales</taxon>
        <taxon>Saccharomycetaceae</taxon>
        <taxon>Lachancea</taxon>
    </lineage>
</organism>
<protein>
    <submittedName>
        <fullName evidence="2">LAMI_0H14246g1_1</fullName>
    </submittedName>
</protein>
<accession>A0A1G4KI90</accession>
<dbReference type="Pfam" id="PF08700">
    <property type="entry name" value="VPS51_Exo84_N"/>
    <property type="match status" value="1"/>
</dbReference>
<sequence>MAEQITHKRPIKIQFDRPQRKLLQDYYHLKADGSNHPKDAESDPEKANNVFVDRTSSKNSLKVDRTEPATSSSDDLLKNGIKGTALKDLVHVHNTLLSKETATNSTIKNTIYDNYYDLLKVNELLKEVAQEAPEHADLLKKALAVLRGDLEE</sequence>
<feature type="compositionally biased region" description="Basic and acidic residues" evidence="1">
    <location>
        <begin position="27"/>
        <end position="46"/>
    </location>
</feature>
<dbReference type="STRING" id="1230905.A0A1G4KI90"/>